<dbReference type="InterPro" id="IPR010920">
    <property type="entry name" value="LSM_dom_sf"/>
</dbReference>
<name>A0A1X2ILE5_9FUNG</name>
<evidence type="ECO:0000256" key="3">
    <source>
        <dbReference type="SAM" id="MobiDB-lite"/>
    </source>
</evidence>
<dbReference type="GO" id="GO:0003729">
    <property type="term" value="F:mRNA binding"/>
    <property type="evidence" value="ECO:0007669"/>
    <property type="project" value="TreeGrafter"/>
</dbReference>
<dbReference type="InterPro" id="IPR047575">
    <property type="entry name" value="Sm"/>
</dbReference>
<protein>
    <submittedName>
        <fullName evidence="8">Scd6-like Sm domain-domain-containing protein</fullName>
    </submittedName>
</protein>
<evidence type="ECO:0000313" key="8">
    <source>
        <dbReference type="EMBL" id="ORZ18622.1"/>
    </source>
</evidence>
<evidence type="ECO:0000256" key="1">
    <source>
        <dbReference type="PROSITE-ProRule" id="PRU00846"/>
    </source>
</evidence>
<feature type="compositionally biased region" description="Polar residues" evidence="3">
    <location>
        <begin position="243"/>
        <end position="254"/>
    </location>
</feature>
<feature type="domain" description="FFD box profile" evidence="5">
    <location>
        <begin position="348"/>
        <end position="364"/>
    </location>
</feature>
<feature type="region of interest" description="Disordered" evidence="3">
    <location>
        <begin position="407"/>
        <end position="446"/>
    </location>
</feature>
<dbReference type="PROSITE" id="PS51513">
    <property type="entry name" value="FFD"/>
    <property type="match status" value="1"/>
</dbReference>
<feature type="short sequence motif" description="FFD box" evidence="1">
    <location>
        <begin position="348"/>
        <end position="364"/>
    </location>
</feature>
<evidence type="ECO:0000313" key="9">
    <source>
        <dbReference type="Proteomes" id="UP000193560"/>
    </source>
</evidence>
<feature type="compositionally biased region" description="Basic and acidic residues" evidence="3">
    <location>
        <begin position="312"/>
        <end position="330"/>
    </location>
</feature>
<dbReference type="Gene3D" id="2.30.30.100">
    <property type="match status" value="1"/>
</dbReference>
<feature type="domain" description="TFG box profile" evidence="6">
    <location>
        <begin position="376"/>
        <end position="396"/>
    </location>
</feature>
<dbReference type="SMART" id="SM01199">
    <property type="entry name" value="FDF"/>
    <property type="match status" value="1"/>
</dbReference>
<dbReference type="SMART" id="SM01271">
    <property type="entry name" value="LSM14"/>
    <property type="match status" value="1"/>
</dbReference>
<feature type="domain" description="Sm" evidence="7">
    <location>
        <begin position="1"/>
        <end position="82"/>
    </location>
</feature>
<dbReference type="Pfam" id="PF12701">
    <property type="entry name" value="LSM14"/>
    <property type="match status" value="1"/>
</dbReference>
<feature type="compositionally biased region" description="Gly residues" evidence="3">
    <location>
        <begin position="407"/>
        <end position="426"/>
    </location>
</feature>
<proteinExistence type="predicted"/>
<evidence type="ECO:0000259" key="5">
    <source>
        <dbReference type="PROSITE" id="PS51513"/>
    </source>
</evidence>
<feature type="compositionally biased region" description="Polar residues" evidence="3">
    <location>
        <begin position="195"/>
        <end position="213"/>
    </location>
</feature>
<evidence type="ECO:0000259" key="6">
    <source>
        <dbReference type="PROSITE" id="PS51536"/>
    </source>
</evidence>
<feature type="region of interest" description="Disordered" evidence="3">
    <location>
        <begin position="312"/>
        <end position="338"/>
    </location>
</feature>
<dbReference type="PANTHER" id="PTHR13586">
    <property type="entry name" value="SCD6 PROTEIN-RELATED"/>
    <property type="match status" value="1"/>
</dbReference>
<dbReference type="AlphaFoldDB" id="A0A1X2ILE5"/>
<dbReference type="SUPFAM" id="SSF50182">
    <property type="entry name" value="Sm-like ribonucleoproteins"/>
    <property type="match status" value="1"/>
</dbReference>
<feature type="compositionally biased region" description="Pro residues" evidence="3">
    <location>
        <begin position="85"/>
        <end position="94"/>
    </location>
</feature>
<evidence type="ECO:0000256" key="2">
    <source>
        <dbReference type="PROSITE-ProRule" id="PRU00869"/>
    </source>
</evidence>
<feature type="domain" description="DFDF" evidence="4">
    <location>
        <begin position="281"/>
        <end position="317"/>
    </location>
</feature>
<dbReference type="InterPro" id="IPR025761">
    <property type="entry name" value="FFD_box"/>
</dbReference>
<dbReference type="PROSITE" id="PS51536">
    <property type="entry name" value="TFG"/>
    <property type="match status" value="1"/>
</dbReference>
<dbReference type="InterPro" id="IPR025609">
    <property type="entry name" value="Lsm14-like_N"/>
</dbReference>
<dbReference type="GO" id="GO:0033962">
    <property type="term" value="P:P-body assembly"/>
    <property type="evidence" value="ECO:0007669"/>
    <property type="project" value="TreeGrafter"/>
</dbReference>
<feature type="compositionally biased region" description="Low complexity" evidence="3">
    <location>
        <begin position="255"/>
        <end position="266"/>
    </location>
</feature>
<dbReference type="CDD" id="cd01736">
    <property type="entry name" value="LSm14_N"/>
    <property type="match status" value="1"/>
</dbReference>
<feature type="region of interest" description="Disordered" evidence="3">
    <location>
        <begin position="136"/>
        <end position="216"/>
    </location>
</feature>
<dbReference type="PANTHER" id="PTHR13586:SF0">
    <property type="entry name" value="TRAILER HITCH, ISOFORM H"/>
    <property type="match status" value="1"/>
</dbReference>
<organism evidence="8 9">
    <name type="scientific">Absidia repens</name>
    <dbReference type="NCBI Taxonomy" id="90262"/>
    <lineage>
        <taxon>Eukaryota</taxon>
        <taxon>Fungi</taxon>
        <taxon>Fungi incertae sedis</taxon>
        <taxon>Mucoromycota</taxon>
        <taxon>Mucoromycotina</taxon>
        <taxon>Mucoromycetes</taxon>
        <taxon>Mucorales</taxon>
        <taxon>Cunninghamellaceae</taxon>
        <taxon>Absidia</taxon>
    </lineage>
</organism>
<dbReference type="Proteomes" id="UP000193560">
    <property type="component" value="Unassembled WGS sequence"/>
</dbReference>
<sequence length="457" mass="51476">MSGQDYIGSKISLISLSDIRYVGTLHSINTNDSTVSLENVRSFGTEGRRGNSVDEVAASETVFDFVVFRGSDIKDLQVFEAPVKPAAPPPPPPSRTQGMVDPSMRQSLEGYPPPAMNPYMMPPYPPQAHQAMYWQNPMYPGQQPPMPPPTSQQQQQQQQPPPPPQQHQMPSATSLPAQSPAPSRQAPIPVLDGSLQEQSSAVQSTPTTEQVDQQEIDGAAVENLAKQVSELDVDTKEVNEALLSSQHQKNYRTGRQNNNNYHRQNNASTSTTNGARNQQNDKHQRISIPQSDFDFESSNAKFRKNDLLKELQKDGDDDDDKHVDNDEKQPHQQPQVEEEVIIPPNDEDFYNKSKSFFDNISCESKERQDQQDGSFDRRGKFQEERRLNLETFGQASVDQSRFRNFRGRGGYRGGYRGNRGGGGYYRGGNRNNNYNNSNNNRNNAYGHKVQQQVEYQQ</sequence>
<dbReference type="InterPro" id="IPR025768">
    <property type="entry name" value="TFG_box"/>
</dbReference>
<evidence type="ECO:0000259" key="7">
    <source>
        <dbReference type="PROSITE" id="PS52002"/>
    </source>
</evidence>
<dbReference type="STRING" id="90262.A0A1X2ILE5"/>
<dbReference type="GO" id="GO:0000932">
    <property type="term" value="C:P-body"/>
    <property type="evidence" value="ECO:0007669"/>
    <property type="project" value="TreeGrafter"/>
</dbReference>
<dbReference type="OrthoDB" id="21539at2759"/>
<dbReference type="EMBL" id="MCGE01000008">
    <property type="protein sequence ID" value="ORZ18622.1"/>
    <property type="molecule type" value="Genomic_DNA"/>
</dbReference>
<dbReference type="InterPro" id="IPR025762">
    <property type="entry name" value="DFDF"/>
</dbReference>
<feature type="compositionally biased region" description="Low complexity" evidence="3">
    <location>
        <begin position="166"/>
        <end position="189"/>
    </location>
</feature>
<accession>A0A1X2ILE5</accession>
<feature type="region of interest" description="Disordered" evidence="3">
    <location>
        <begin position="82"/>
        <end position="113"/>
    </location>
</feature>
<dbReference type="Pfam" id="PF09532">
    <property type="entry name" value="FDF"/>
    <property type="match status" value="1"/>
</dbReference>
<dbReference type="GO" id="GO:0034063">
    <property type="term" value="P:stress granule assembly"/>
    <property type="evidence" value="ECO:0007669"/>
    <property type="project" value="TreeGrafter"/>
</dbReference>
<dbReference type="PROSITE" id="PS51512">
    <property type="entry name" value="DFDF"/>
    <property type="match status" value="1"/>
</dbReference>
<gene>
    <name evidence="8" type="ORF">BCR42DRAFT_489959</name>
</gene>
<reference evidence="8 9" key="1">
    <citation type="submission" date="2016-07" db="EMBL/GenBank/DDBJ databases">
        <title>Pervasive Adenine N6-methylation of Active Genes in Fungi.</title>
        <authorList>
            <consortium name="DOE Joint Genome Institute"/>
            <person name="Mondo S.J."/>
            <person name="Dannebaum R.O."/>
            <person name="Kuo R.C."/>
            <person name="Labutti K."/>
            <person name="Haridas S."/>
            <person name="Kuo A."/>
            <person name="Salamov A."/>
            <person name="Ahrendt S.R."/>
            <person name="Lipzen A."/>
            <person name="Sullivan W."/>
            <person name="Andreopoulos W.B."/>
            <person name="Clum A."/>
            <person name="Lindquist E."/>
            <person name="Daum C."/>
            <person name="Ramamoorthy G.K."/>
            <person name="Gryganskyi A."/>
            <person name="Culley D."/>
            <person name="Magnuson J.K."/>
            <person name="James T.Y."/>
            <person name="O'Malley M.A."/>
            <person name="Stajich J.E."/>
            <person name="Spatafora J.W."/>
            <person name="Visel A."/>
            <person name="Grigoriev I.V."/>
        </authorList>
    </citation>
    <scope>NUCLEOTIDE SEQUENCE [LARGE SCALE GENOMIC DNA]</scope>
    <source>
        <strain evidence="8 9">NRRL 1336</strain>
    </source>
</reference>
<feature type="compositionally biased region" description="Polar residues" evidence="3">
    <location>
        <begin position="267"/>
        <end position="278"/>
    </location>
</feature>
<feature type="region of interest" description="Disordered" evidence="3">
    <location>
        <begin position="243"/>
        <end position="299"/>
    </location>
</feature>
<comment type="caution">
    <text evidence="8">The sequence shown here is derived from an EMBL/GenBank/DDBJ whole genome shotgun (WGS) entry which is preliminary data.</text>
</comment>
<feature type="short sequence motif" description="TFG box" evidence="2">
    <location>
        <begin position="376"/>
        <end position="396"/>
    </location>
</feature>
<feature type="compositionally biased region" description="Low complexity" evidence="3">
    <location>
        <begin position="427"/>
        <end position="446"/>
    </location>
</feature>
<dbReference type="PROSITE" id="PS52002">
    <property type="entry name" value="SM"/>
    <property type="match status" value="1"/>
</dbReference>
<dbReference type="InterPro" id="IPR019050">
    <property type="entry name" value="FDF_dom"/>
</dbReference>
<keyword evidence="9" id="KW-1185">Reference proteome</keyword>
<evidence type="ECO:0000259" key="4">
    <source>
        <dbReference type="PROSITE" id="PS51512"/>
    </source>
</evidence>